<name>A0A846XAI5_9NOCA</name>
<sequence>MSTTGRLAGKIALVTGAGSGLGRASALRFATEGAAVAVVDLDPAAAESVATEISTTGGHALPVSANVTSDADSRRMIAETLAEFDRLDIVFANAGINGAGNAADTTEDEWDRVIAINLKGVWLTSKYALPHMIERRTGSIINQASMGGLIGLPGIFPYTAAKGGVIAMTKQMAVTYGPDNVRVNAICPGTIPTPLVYRSRVDRGAAAPDADQAALDADAAARFPLRRLGTPDDLAATALFLAGDEANWITGGIYTVDGGRSAF</sequence>
<dbReference type="InterPro" id="IPR036291">
    <property type="entry name" value="NAD(P)-bd_dom_sf"/>
</dbReference>
<gene>
    <name evidence="3" type="ORF">HGA13_01010</name>
</gene>
<dbReference type="PRINTS" id="PR00081">
    <property type="entry name" value="GDHRDH"/>
</dbReference>
<evidence type="ECO:0000256" key="1">
    <source>
        <dbReference type="ARBA" id="ARBA00006484"/>
    </source>
</evidence>
<dbReference type="NCBIfam" id="NF005559">
    <property type="entry name" value="PRK07231.1"/>
    <property type="match status" value="1"/>
</dbReference>
<dbReference type="FunFam" id="3.40.50.720:FF:000084">
    <property type="entry name" value="Short-chain dehydrogenase reductase"/>
    <property type="match status" value="1"/>
</dbReference>
<evidence type="ECO:0000313" key="4">
    <source>
        <dbReference type="Proteomes" id="UP000565715"/>
    </source>
</evidence>
<evidence type="ECO:0000256" key="2">
    <source>
        <dbReference type="ARBA" id="ARBA00023002"/>
    </source>
</evidence>
<dbReference type="SUPFAM" id="SSF51735">
    <property type="entry name" value="NAD(P)-binding Rossmann-fold domains"/>
    <property type="match status" value="1"/>
</dbReference>
<dbReference type="Pfam" id="PF13561">
    <property type="entry name" value="adh_short_C2"/>
    <property type="match status" value="1"/>
</dbReference>
<evidence type="ECO:0000313" key="3">
    <source>
        <dbReference type="EMBL" id="NKY31656.1"/>
    </source>
</evidence>
<dbReference type="PRINTS" id="PR00080">
    <property type="entry name" value="SDRFAMILY"/>
</dbReference>
<protein>
    <submittedName>
        <fullName evidence="3">Glucose 1-dehydrogenase</fullName>
        <ecNumber evidence="3">1.1.1.47</ecNumber>
    </submittedName>
</protein>
<dbReference type="EMBL" id="JAAXOO010000001">
    <property type="protein sequence ID" value="NKY31656.1"/>
    <property type="molecule type" value="Genomic_DNA"/>
</dbReference>
<dbReference type="Proteomes" id="UP000565715">
    <property type="component" value="Unassembled WGS sequence"/>
</dbReference>
<dbReference type="AlphaFoldDB" id="A0A846XAI5"/>
<keyword evidence="4" id="KW-1185">Reference proteome</keyword>
<dbReference type="CDD" id="cd05233">
    <property type="entry name" value="SDR_c"/>
    <property type="match status" value="1"/>
</dbReference>
<reference evidence="3 4" key="1">
    <citation type="submission" date="2020-04" db="EMBL/GenBank/DDBJ databases">
        <title>MicrobeNet Type strains.</title>
        <authorList>
            <person name="Nicholson A.C."/>
        </authorList>
    </citation>
    <scope>NUCLEOTIDE SEQUENCE [LARGE SCALE GENOMIC DNA]</scope>
    <source>
        <strain evidence="3 4">DSM 45078</strain>
    </source>
</reference>
<dbReference type="RefSeq" id="WP_068035173.1">
    <property type="nucleotide sequence ID" value="NZ_JAAXOO010000001.1"/>
</dbReference>
<proteinExistence type="inferred from homology"/>
<dbReference type="GO" id="GO:0047936">
    <property type="term" value="F:glucose 1-dehydrogenase [NAD(P)+] activity"/>
    <property type="evidence" value="ECO:0007669"/>
    <property type="project" value="UniProtKB-EC"/>
</dbReference>
<dbReference type="PANTHER" id="PTHR42760">
    <property type="entry name" value="SHORT-CHAIN DEHYDROGENASES/REDUCTASES FAMILY MEMBER"/>
    <property type="match status" value="1"/>
</dbReference>
<comment type="caution">
    <text evidence="3">The sequence shown here is derived from an EMBL/GenBank/DDBJ whole genome shotgun (WGS) entry which is preliminary data.</text>
</comment>
<dbReference type="InterPro" id="IPR020904">
    <property type="entry name" value="Sc_DH/Rdtase_CS"/>
</dbReference>
<dbReference type="PROSITE" id="PS00061">
    <property type="entry name" value="ADH_SHORT"/>
    <property type="match status" value="1"/>
</dbReference>
<dbReference type="Gene3D" id="3.40.50.720">
    <property type="entry name" value="NAD(P)-binding Rossmann-like Domain"/>
    <property type="match status" value="1"/>
</dbReference>
<keyword evidence="2 3" id="KW-0560">Oxidoreductase</keyword>
<organism evidence="3 4">
    <name type="scientific">Nocardia speluncae</name>
    <dbReference type="NCBI Taxonomy" id="419477"/>
    <lineage>
        <taxon>Bacteria</taxon>
        <taxon>Bacillati</taxon>
        <taxon>Actinomycetota</taxon>
        <taxon>Actinomycetes</taxon>
        <taxon>Mycobacteriales</taxon>
        <taxon>Nocardiaceae</taxon>
        <taxon>Nocardia</taxon>
    </lineage>
</organism>
<accession>A0A846XAI5</accession>
<dbReference type="InterPro" id="IPR002347">
    <property type="entry name" value="SDR_fam"/>
</dbReference>
<dbReference type="EC" id="1.1.1.47" evidence="3"/>
<comment type="similarity">
    <text evidence="1">Belongs to the short-chain dehydrogenases/reductases (SDR) family.</text>
</comment>